<evidence type="ECO:0000259" key="12">
    <source>
        <dbReference type="Pfam" id="PF01979"/>
    </source>
</evidence>
<dbReference type="OrthoDB" id="9765462at2"/>
<dbReference type="GO" id="GO:0006145">
    <property type="term" value="P:purine nucleobase catabolic process"/>
    <property type="evidence" value="ECO:0007669"/>
    <property type="project" value="TreeGrafter"/>
</dbReference>
<comment type="similarity">
    <text evidence="6">Belongs to the metallo-dependent hydrolases superfamily. Allantoinase family.</text>
</comment>
<dbReference type="NCBIfam" id="TIGR00857">
    <property type="entry name" value="pyrC_multi"/>
    <property type="match status" value="1"/>
</dbReference>
<dbReference type="Pfam" id="PF01979">
    <property type="entry name" value="Amidohydro_1"/>
    <property type="match status" value="1"/>
</dbReference>
<evidence type="ECO:0000313" key="14">
    <source>
        <dbReference type="Proteomes" id="UP000298347"/>
    </source>
</evidence>
<dbReference type="GO" id="GO:0004038">
    <property type="term" value="F:allantoinase activity"/>
    <property type="evidence" value="ECO:0007669"/>
    <property type="project" value="UniProtKB-EC"/>
</dbReference>
<comment type="caution">
    <text evidence="13">The sequence shown here is derived from an EMBL/GenBank/DDBJ whole genome shotgun (WGS) entry which is preliminary data.</text>
</comment>
<comment type="function">
    <text evidence="2">Catalyzes the reversible cyclization of carbamoyl aspartate to dihydroorotate.</text>
</comment>
<dbReference type="InterPro" id="IPR011059">
    <property type="entry name" value="Metal-dep_hydrolase_composite"/>
</dbReference>
<dbReference type="RefSeq" id="WP_135347190.1">
    <property type="nucleotide sequence ID" value="NZ_SRJD01000002.1"/>
</dbReference>
<dbReference type="SUPFAM" id="SSF51338">
    <property type="entry name" value="Composite domain of metallo-dependent hydrolases"/>
    <property type="match status" value="1"/>
</dbReference>
<dbReference type="Gene3D" id="3.20.20.140">
    <property type="entry name" value="Metal-dependent hydrolases"/>
    <property type="match status" value="1"/>
</dbReference>
<comment type="pathway">
    <text evidence="3">Nitrogen metabolism; (S)-allantoin degradation; allantoate from (S)-allantoin: step 1/1.</text>
</comment>
<evidence type="ECO:0000256" key="6">
    <source>
        <dbReference type="ARBA" id="ARBA00010368"/>
    </source>
</evidence>
<protein>
    <recommendedName>
        <fullName evidence="8">allantoinase</fullName>
        <ecNumber evidence="8">3.5.2.5</ecNumber>
    </recommendedName>
</protein>
<dbReference type="Gene3D" id="2.30.40.10">
    <property type="entry name" value="Urease, subunit C, domain 1"/>
    <property type="match status" value="1"/>
</dbReference>
<accession>A0A4Z0GSY8</accession>
<evidence type="ECO:0000256" key="2">
    <source>
        <dbReference type="ARBA" id="ARBA00002368"/>
    </source>
</evidence>
<name>A0A4Z0GSY8_9BACL</name>
<dbReference type="NCBIfam" id="TIGR03178">
    <property type="entry name" value="allantoinase"/>
    <property type="match status" value="1"/>
</dbReference>
<keyword evidence="9" id="KW-0479">Metal-binding</keyword>
<comment type="similarity">
    <text evidence="5">Belongs to the metallo-dependent hydrolases superfamily. DHOase family. Class I DHOase subfamily.</text>
</comment>
<evidence type="ECO:0000256" key="1">
    <source>
        <dbReference type="ARBA" id="ARBA00001947"/>
    </source>
</evidence>
<evidence type="ECO:0000313" key="13">
    <source>
        <dbReference type="EMBL" id="TGA99794.1"/>
    </source>
</evidence>
<comment type="subunit">
    <text evidence="7">Homotetramer.</text>
</comment>
<comment type="similarity">
    <text evidence="4">Belongs to the metallo-dependent hydrolases superfamily. Hydantoinase/dihydropyrimidinase family.</text>
</comment>
<evidence type="ECO:0000256" key="3">
    <source>
        <dbReference type="ARBA" id="ARBA00004968"/>
    </source>
</evidence>
<evidence type="ECO:0000256" key="4">
    <source>
        <dbReference type="ARBA" id="ARBA00008829"/>
    </source>
</evidence>
<dbReference type="EC" id="3.5.2.5" evidence="8"/>
<comment type="cofactor">
    <cofactor evidence="1">
        <name>Zn(2+)</name>
        <dbReference type="ChEBI" id="CHEBI:29105"/>
    </cofactor>
</comment>
<evidence type="ECO:0000256" key="9">
    <source>
        <dbReference type="ARBA" id="ARBA00022723"/>
    </source>
</evidence>
<gene>
    <name evidence="13" type="primary">allB</name>
    <name evidence="13" type="ORF">E4665_02250</name>
</gene>
<keyword evidence="11" id="KW-0862">Zinc</keyword>
<dbReference type="PANTHER" id="PTHR43668:SF2">
    <property type="entry name" value="ALLANTOINASE"/>
    <property type="match status" value="1"/>
</dbReference>
<dbReference type="EMBL" id="SRJD01000002">
    <property type="protein sequence ID" value="TGA99794.1"/>
    <property type="molecule type" value="Genomic_DNA"/>
</dbReference>
<dbReference type="GO" id="GO:0050897">
    <property type="term" value="F:cobalt ion binding"/>
    <property type="evidence" value="ECO:0007669"/>
    <property type="project" value="InterPro"/>
</dbReference>
<evidence type="ECO:0000256" key="7">
    <source>
        <dbReference type="ARBA" id="ARBA00011881"/>
    </source>
</evidence>
<evidence type="ECO:0000256" key="5">
    <source>
        <dbReference type="ARBA" id="ARBA00010286"/>
    </source>
</evidence>
<dbReference type="InterPro" id="IPR006680">
    <property type="entry name" value="Amidohydro-rel"/>
</dbReference>
<feature type="domain" description="Amidohydrolase-related" evidence="12">
    <location>
        <begin position="52"/>
        <end position="445"/>
    </location>
</feature>
<sequence length="465" mass="50847">MEWDVVIKNGTIVTPGATYKASLYIKDGKIAAISDQPLEGTVKKETDAAGKYILPGLIDVHVHSRDPGPTYKEDFFTSTQAAAAGGITTIFDMPNTTPPTRDAESFRRQVANLTPKAHVDFGIWGICLGHLNNKDIPALAEAGVIGFKYFWGYAINKKTFQLTYNYKADMDDVIAPFSDGEVYEIFQTVAKTGQVLAVHAEDSSLILKLTDQVKKTGRTDYDALLEGRPNLAEEATVQMGFSFSRASGARLHVLHVTTAEGVDAIQQAKKKGAPVSAETCPHYLFLTNKDYPKVGPVMKIYPPVKYEKDQERLWQGINDGTITIISSDHAPHTPEEKNGDLWSIPAGMPGTETMAPLMLNAVSEGRITLQQLTALLSENPAKRFGIYPEKGSLEVGTDADITIVDMNKEAVIKAENLHSKSKITAYDGWHIKGVPVETIVRGETVMKDGEIVHKPLGHVVKPQKS</sequence>
<dbReference type="SUPFAM" id="SSF51556">
    <property type="entry name" value="Metallo-dependent hydrolases"/>
    <property type="match status" value="1"/>
</dbReference>
<dbReference type="GO" id="GO:0008270">
    <property type="term" value="F:zinc ion binding"/>
    <property type="evidence" value="ECO:0007669"/>
    <property type="project" value="InterPro"/>
</dbReference>
<reference evidence="13 14" key="1">
    <citation type="journal article" date="2015" name="Int. J. Syst. Evol. Microbiol.">
        <title>Sporolactobacillus shoreae sp. nov. and Sporolactobacillus spathodeae sp. nov., two spore-forming lactic acid bacteria isolated from tree barks in Thailand.</title>
        <authorList>
            <person name="Thamacharoensuk T."/>
            <person name="Kitahara M."/>
            <person name="Ohkuma M."/>
            <person name="Thongchul N."/>
            <person name="Tanasupawat S."/>
        </authorList>
    </citation>
    <scope>NUCLEOTIDE SEQUENCE [LARGE SCALE GENOMIC DNA]</scope>
    <source>
        <strain evidence="13 14">BK92</strain>
    </source>
</reference>
<evidence type="ECO:0000256" key="10">
    <source>
        <dbReference type="ARBA" id="ARBA00022801"/>
    </source>
</evidence>
<evidence type="ECO:0000256" key="8">
    <source>
        <dbReference type="ARBA" id="ARBA00012863"/>
    </source>
</evidence>
<keyword evidence="10 13" id="KW-0378">Hydrolase</keyword>
<dbReference type="InterPro" id="IPR050138">
    <property type="entry name" value="DHOase/Allantoinase_Hydrolase"/>
</dbReference>
<organism evidence="13 14">
    <name type="scientific">Sporolactobacillus shoreae</name>
    <dbReference type="NCBI Taxonomy" id="1465501"/>
    <lineage>
        <taxon>Bacteria</taxon>
        <taxon>Bacillati</taxon>
        <taxon>Bacillota</taxon>
        <taxon>Bacilli</taxon>
        <taxon>Bacillales</taxon>
        <taxon>Sporolactobacillaceae</taxon>
        <taxon>Sporolactobacillus</taxon>
    </lineage>
</organism>
<dbReference type="PANTHER" id="PTHR43668">
    <property type="entry name" value="ALLANTOINASE"/>
    <property type="match status" value="1"/>
</dbReference>
<dbReference type="FunFam" id="3.20.20.140:FF:000174">
    <property type="entry name" value="Dihydropyrimidinase-related protein 2"/>
    <property type="match status" value="1"/>
</dbReference>
<dbReference type="InterPro" id="IPR017593">
    <property type="entry name" value="Allantoinase"/>
</dbReference>
<dbReference type="GO" id="GO:0005737">
    <property type="term" value="C:cytoplasm"/>
    <property type="evidence" value="ECO:0007669"/>
    <property type="project" value="TreeGrafter"/>
</dbReference>
<proteinExistence type="inferred from homology"/>
<dbReference type="InterPro" id="IPR032466">
    <property type="entry name" value="Metal_Hydrolase"/>
</dbReference>
<dbReference type="AlphaFoldDB" id="A0A4Z0GSY8"/>
<dbReference type="Proteomes" id="UP000298347">
    <property type="component" value="Unassembled WGS sequence"/>
</dbReference>
<dbReference type="GO" id="GO:0000256">
    <property type="term" value="P:allantoin catabolic process"/>
    <property type="evidence" value="ECO:0007669"/>
    <property type="project" value="InterPro"/>
</dbReference>
<dbReference type="InterPro" id="IPR002195">
    <property type="entry name" value="Dihydroorotase_CS"/>
</dbReference>
<evidence type="ECO:0000256" key="11">
    <source>
        <dbReference type="ARBA" id="ARBA00022833"/>
    </source>
</evidence>
<dbReference type="PROSITE" id="PS00483">
    <property type="entry name" value="DIHYDROOROTASE_2"/>
    <property type="match status" value="1"/>
</dbReference>
<keyword evidence="14" id="KW-1185">Reference proteome</keyword>